<dbReference type="InterPro" id="IPR001254">
    <property type="entry name" value="Trypsin_dom"/>
</dbReference>
<evidence type="ECO:0000256" key="3">
    <source>
        <dbReference type="SAM" id="SignalP"/>
    </source>
</evidence>
<dbReference type="InterPro" id="IPR043504">
    <property type="entry name" value="Peptidase_S1_PA_chymotrypsin"/>
</dbReference>
<organism evidence="5 6">
    <name type="scientific">Hermetia illucens</name>
    <name type="common">Black soldier fly</name>
    <dbReference type="NCBI Taxonomy" id="343691"/>
    <lineage>
        <taxon>Eukaryota</taxon>
        <taxon>Metazoa</taxon>
        <taxon>Ecdysozoa</taxon>
        <taxon>Arthropoda</taxon>
        <taxon>Hexapoda</taxon>
        <taxon>Insecta</taxon>
        <taxon>Pterygota</taxon>
        <taxon>Neoptera</taxon>
        <taxon>Endopterygota</taxon>
        <taxon>Diptera</taxon>
        <taxon>Brachycera</taxon>
        <taxon>Stratiomyomorpha</taxon>
        <taxon>Stratiomyidae</taxon>
        <taxon>Hermetiinae</taxon>
        <taxon>Hermetia</taxon>
    </lineage>
</organism>
<keyword evidence="3" id="KW-0732">Signal</keyword>
<dbReference type="PROSITE" id="PS50240">
    <property type="entry name" value="TRYPSIN_DOM"/>
    <property type="match status" value="1"/>
</dbReference>
<dbReference type="GO" id="GO:0004252">
    <property type="term" value="F:serine-type endopeptidase activity"/>
    <property type="evidence" value="ECO:0007669"/>
    <property type="project" value="InterPro"/>
</dbReference>
<feature type="domain" description="Peptidase S1" evidence="4">
    <location>
        <begin position="28"/>
        <end position="250"/>
    </location>
</feature>
<accession>A0A7R8URI5</accession>
<reference evidence="5 6" key="1">
    <citation type="submission" date="2020-11" db="EMBL/GenBank/DDBJ databases">
        <authorList>
            <person name="Wallbank WR R."/>
            <person name="Pardo Diaz C."/>
            <person name="Kozak K."/>
            <person name="Martin S."/>
            <person name="Jiggins C."/>
            <person name="Moest M."/>
            <person name="Warren A I."/>
            <person name="Generalovic N T."/>
            <person name="Byers J.R.P. K."/>
            <person name="Montejo-Kovacevich G."/>
            <person name="Yen C E."/>
        </authorList>
    </citation>
    <scope>NUCLEOTIDE SEQUENCE [LARGE SCALE GENOMIC DNA]</scope>
</reference>
<dbReference type="SMART" id="SM00020">
    <property type="entry name" value="Tryp_SPc"/>
    <property type="match status" value="1"/>
</dbReference>
<dbReference type="AlphaFoldDB" id="A0A7R8URI5"/>
<evidence type="ECO:0000256" key="2">
    <source>
        <dbReference type="ARBA" id="ARBA00024195"/>
    </source>
</evidence>
<dbReference type="Gene3D" id="2.40.10.10">
    <property type="entry name" value="Trypsin-like serine proteases"/>
    <property type="match status" value="1"/>
</dbReference>
<evidence type="ECO:0000313" key="5">
    <source>
        <dbReference type="EMBL" id="CAD7085698.1"/>
    </source>
</evidence>
<name>A0A7R8URI5_HERIL</name>
<dbReference type="InterPro" id="IPR009003">
    <property type="entry name" value="Peptidase_S1_PA"/>
</dbReference>
<keyword evidence="6" id="KW-1185">Reference proteome</keyword>
<feature type="signal peptide" evidence="3">
    <location>
        <begin position="1"/>
        <end position="17"/>
    </location>
</feature>
<dbReference type="Pfam" id="PF00089">
    <property type="entry name" value="Trypsin"/>
    <property type="match status" value="1"/>
</dbReference>
<sequence length="282" mass="30885">MKIVWLAFLTIFNQVKLNYSGLERKGFGSVAKVGQFPHIVAIAYSSSSGRFTYVSGSLITSKHVVTAGHAVKGEFQRFVIAGDNNLGVNEFAPSRESRSVKKITLHPQALNPDGSPNYNHDLGVVEVVESFTLSDKTKIIGLAENNLIGGEECLAMGFSTLGDKNPIAFLMFDRFKLDGKKCGDMNKSNEYCAYRSNKPWHAGDVGGGLIKANYKQSVLYGVAVGLASSDKAGVYVNVAPHVKWLHTTTGIEYMPSGQDKLWRATLRILFLFMSSFLGQNIY</sequence>
<protein>
    <recommendedName>
        <fullName evidence="4">Peptidase S1 domain-containing protein</fullName>
    </recommendedName>
</protein>
<evidence type="ECO:0000259" key="4">
    <source>
        <dbReference type="PROSITE" id="PS50240"/>
    </source>
</evidence>
<dbReference type="PANTHER" id="PTHR24256">
    <property type="entry name" value="TRYPTASE-RELATED"/>
    <property type="match status" value="1"/>
</dbReference>
<comment type="similarity">
    <text evidence="2">Belongs to the peptidase S1 family. CLIP subfamily.</text>
</comment>
<dbReference type="SUPFAM" id="SSF50494">
    <property type="entry name" value="Trypsin-like serine proteases"/>
    <property type="match status" value="1"/>
</dbReference>
<dbReference type="Proteomes" id="UP000594454">
    <property type="component" value="Chromosome 3"/>
</dbReference>
<dbReference type="InParanoid" id="A0A7R8URI5"/>
<evidence type="ECO:0000256" key="1">
    <source>
        <dbReference type="ARBA" id="ARBA00023157"/>
    </source>
</evidence>
<gene>
    <name evidence="5" type="ORF">HERILL_LOCUS8522</name>
</gene>
<dbReference type="EMBL" id="LR899011">
    <property type="protein sequence ID" value="CAD7085698.1"/>
    <property type="molecule type" value="Genomic_DNA"/>
</dbReference>
<proteinExistence type="inferred from homology"/>
<dbReference type="GO" id="GO:0006508">
    <property type="term" value="P:proteolysis"/>
    <property type="evidence" value="ECO:0007669"/>
    <property type="project" value="InterPro"/>
</dbReference>
<keyword evidence="1" id="KW-1015">Disulfide bond</keyword>
<dbReference type="OrthoDB" id="6380398at2759"/>
<feature type="chain" id="PRO_5030666620" description="Peptidase S1 domain-containing protein" evidence="3">
    <location>
        <begin position="18"/>
        <end position="282"/>
    </location>
</feature>
<evidence type="ECO:0000313" key="6">
    <source>
        <dbReference type="Proteomes" id="UP000594454"/>
    </source>
</evidence>
<dbReference type="InterPro" id="IPR051487">
    <property type="entry name" value="Ser/Thr_Proteases_Immune/Dev"/>
</dbReference>